<name>A0A1F5TDJ8_9BACT</name>
<reference evidence="2 3" key="1">
    <citation type="journal article" date="2016" name="Nat. Commun.">
        <title>Thousands of microbial genomes shed light on interconnected biogeochemical processes in an aquifer system.</title>
        <authorList>
            <person name="Anantharaman K."/>
            <person name="Brown C.T."/>
            <person name="Hug L.A."/>
            <person name="Sharon I."/>
            <person name="Castelle C.J."/>
            <person name="Probst A.J."/>
            <person name="Thomas B.C."/>
            <person name="Singh A."/>
            <person name="Wilkins M.J."/>
            <person name="Karaoz U."/>
            <person name="Brodie E.L."/>
            <person name="Williams K.H."/>
            <person name="Hubbard S.S."/>
            <person name="Banfield J.F."/>
        </authorList>
    </citation>
    <scope>NUCLEOTIDE SEQUENCE [LARGE SCALE GENOMIC DNA]</scope>
</reference>
<dbReference type="EMBL" id="MFGM01000026">
    <property type="protein sequence ID" value="OGF37037.1"/>
    <property type="molecule type" value="Genomic_DNA"/>
</dbReference>
<feature type="compositionally biased region" description="Polar residues" evidence="1">
    <location>
        <begin position="144"/>
        <end position="188"/>
    </location>
</feature>
<evidence type="ECO:0000313" key="3">
    <source>
        <dbReference type="Proteomes" id="UP000178656"/>
    </source>
</evidence>
<accession>A0A1F5TDJ8</accession>
<evidence type="ECO:0000256" key="1">
    <source>
        <dbReference type="SAM" id="MobiDB-lite"/>
    </source>
</evidence>
<feature type="region of interest" description="Disordered" evidence="1">
    <location>
        <begin position="139"/>
        <end position="188"/>
    </location>
</feature>
<proteinExistence type="predicted"/>
<gene>
    <name evidence="2" type="ORF">A2482_02590</name>
</gene>
<dbReference type="Proteomes" id="UP000178656">
    <property type="component" value="Unassembled WGS sequence"/>
</dbReference>
<evidence type="ECO:0000313" key="2">
    <source>
        <dbReference type="EMBL" id="OGF37037.1"/>
    </source>
</evidence>
<comment type="caution">
    <text evidence="2">The sequence shown here is derived from an EMBL/GenBank/DDBJ whole genome shotgun (WGS) entry which is preliminary data.</text>
</comment>
<dbReference type="AlphaFoldDB" id="A0A1F5TDJ8"/>
<sequence>MEYLYKEETDKIIGIHYEVYNTMGWGYRESHYEKAIMDEAHRQGIPCKQQILTPLYYKNKSIGYNRCDLKFYDKIIVELKVGDRLTKQDFDQLNEYLKEHDVKIGLLILFSAKGVVPRRLANVPNEDIQGTDNQNVTEERAAQENVTGERTTQENVTGERTTQENVTGERTTQENVTDVQIKGTDNTD</sequence>
<protein>
    <recommendedName>
        <fullName evidence="4">GxxExxY protein</fullName>
    </recommendedName>
</protein>
<dbReference type="Pfam" id="PF13366">
    <property type="entry name" value="PDDEXK_3"/>
    <property type="match status" value="1"/>
</dbReference>
<evidence type="ECO:0008006" key="4">
    <source>
        <dbReference type="Google" id="ProtNLM"/>
    </source>
</evidence>
<dbReference type="InterPro" id="IPR026350">
    <property type="entry name" value="GxxExxY"/>
</dbReference>
<dbReference type="NCBIfam" id="TIGR04256">
    <property type="entry name" value="GxxExxY"/>
    <property type="match status" value="1"/>
</dbReference>
<organism evidence="2 3">
    <name type="scientific">Candidatus Falkowbacteria bacterium RIFOXYC2_FULL_48_21</name>
    <dbReference type="NCBI Taxonomy" id="1798005"/>
    <lineage>
        <taxon>Bacteria</taxon>
        <taxon>Candidatus Falkowiibacteriota</taxon>
    </lineage>
</organism>